<dbReference type="EMBL" id="JAFBCF010000001">
    <property type="protein sequence ID" value="MBM7800410.1"/>
    <property type="molecule type" value="Genomic_DNA"/>
</dbReference>
<dbReference type="Pfam" id="PF03861">
    <property type="entry name" value="ANTAR"/>
    <property type="match status" value="1"/>
</dbReference>
<dbReference type="InterPro" id="IPR012074">
    <property type="entry name" value="GAF_ANTAR"/>
</dbReference>
<dbReference type="SUPFAM" id="SSF52172">
    <property type="entry name" value="CheY-like"/>
    <property type="match status" value="1"/>
</dbReference>
<dbReference type="InterPro" id="IPR029016">
    <property type="entry name" value="GAF-like_dom_sf"/>
</dbReference>
<proteinExistence type="predicted"/>
<evidence type="ECO:0000256" key="1">
    <source>
        <dbReference type="ARBA" id="ARBA00022679"/>
    </source>
</evidence>
<evidence type="ECO:0000313" key="6">
    <source>
        <dbReference type="EMBL" id="MBM7800410.1"/>
    </source>
</evidence>
<accession>A0ABS2RN39</accession>
<gene>
    <name evidence="6" type="ORF">JOE57_003331</name>
</gene>
<dbReference type="PIRSF" id="PIRSF036625">
    <property type="entry name" value="GAF_ANTAR"/>
    <property type="match status" value="1"/>
</dbReference>
<dbReference type="PROSITE" id="PS50921">
    <property type="entry name" value="ANTAR"/>
    <property type="match status" value="1"/>
</dbReference>
<keyword evidence="3" id="KW-0805">Transcription regulation</keyword>
<dbReference type="SUPFAM" id="SSF55781">
    <property type="entry name" value="GAF domain-like"/>
    <property type="match status" value="1"/>
</dbReference>
<name>A0ABS2RN39_9ACTN</name>
<evidence type="ECO:0000313" key="7">
    <source>
        <dbReference type="Proteomes" id="UP000704762"/>
    </source>
</evidence>
<sequence>MDVQLASSLAEMTIDMVSQPDVAQTLDTVVQNAVQATAADGAGVLLIRPGQVVQTAAASDEVVRRAEALQSACGEGPCLQAIWSHDTFLVRDTRADERWPRWAAGVAELGWRCILGVRLFTKQTTIGALNLFSQSVDAFDPDDVDVAEIFGQHASLALMAAQEDAGLRAAIGAKHLIGQAQGILMERYGIDADRAFAVLRRHSQDSNVKLRTVAEQVIETRRLPEQRTG</sequence>
<dbReference type="SMART" id="SM00065">
    <property type="entry name" value="GAF"/>
    <property type="match status" value="1"/>
</dbReference>
<keyword evidence="7" id="KW-1185">Reference proteome</keyword>
<evidence type="ECO:0000256" key="2">
    <source>
        <dbReference type="ARBA" id="ARBA00022777"/>
    </source>
</evidence>
<dbReference type="InterPro" id="IPR005561">
    <property type="entry name" value="ANTAR"/>
</dbReference>
<dbReference type="Gene3D" id="3.30.450.40">
    <property type="match status" value="1"/>
</dbReference>
<dbReference type="Proteomes" id="UP000704762">
    <property type="component" value="Unassembled WGS sequence"/>
</dbReference>
<keyword evidence="2" id="KW-0418">Kinase</keyword>
<dbReference type="Gene3D" id="1.10.10.10">
    <property type="entry name" value="Winged helix-like DNA-binding domain superfamily/Winged helix DNA-binding domain"/>
    <property type="match status" value="1"/>
</dbReference>
<evidence type="ECO:0000256" key="3">
    <source>
        <dbReference type="ARBA" id="ARBA00023015"/>
    </source>
</evidence>
<protein>
    <submittedName>
        <fullName evidence="6">GAF domain-containing protein</fullName>
    </submittedName>
</protein>
<dbReference type="SMART" id="SM01012">
    <property type="entry name" value="ANTAR"/>
    <property type="match status" value="1"/>
</dbReference>
<evidence type="ECO:0000259" key="5">
    <source>
        <dbReference type="PROSITE" id="PS50921"/>
    </source>
</evidence>
<dbReference type="Pfam" id="PF13185">
    <property type="entry name" value="GAF_2"/>
    <property type="match status" value="1"/>
</dbReference>
<keyword evidence="4" id="KW-0804">Transcription</keyword>
<feature type="domain" description="ANTAR" evidence="5">
    <location>
        <begin position="157"/>
        <end position="218"/>
    </location>
</feature>
<evidence type="ECO:0000256" key="4">
    <source>
        <dbReference type="ARBA" id="ARBA00023163"/>
    </source>
</evidence>
<comment type="caution">
    <text evidence="6">The sequence shown here is derived from an EMBL/GenBank/DDBJ whole genome shotgun (WGS) entry which is preliminary data.</text>
</comment>
<dbReference type="InterPro" id="IPR036388">
    <property type="entry name" value="WH-like_DNA-bd_sf"/>
</dbReference>
<dbReference type="InterPro" id="IPR003018">
    <property type="entry name" value="GAF"/>
</dbReference>
<organism evidence="6 7">
    <name type="scientific">Microlunatus panaciterrae</name>
    <dbReference type="NCBI Taxonomy" id="400768"/>
    <lineage>
        <taxon>Bacteria</taxon>
        <taxon>Bacillati</taxon>
        <taxon>Actinomycetota</taxon>
        <taxon>Actinomycetes</taxon>
        <taxon>Propionibacteriales</taxon>
        <taxon>Propionibacteriaceae</taxon>
        <taxon>Microlunatus</taxon>
    </lineage>
</organism>
<keyword evidence="1" id="KW-0808">Transferase</keyword>
<reference evidence="6 7" key="1">
    <citation type="submission" date="2021-01" db="EMBL/GenBank/DDBJ databases">
        <title>Sequencing the genomes of 1000 actinobacteria strains.</title>
        <authorList>
            <person name="Klenk H.-P."/>
        </authorList>
    </citation>
    <scope>NUCLEOTIDE SEQUENCE [LARGE SCALE GENOMIC DNA]</scope>
    <source>
        <strain evidence="6 7">DSM 18662</strain>
    </source>
</reference>
<dbReference type="RefSeq" id="WP_204919721.1">
    <property type="nucleotide sequence ID" value="NZ_BAAAQP010000003.1"/>
</dbReference>
<dbReference type="InterPro" id="IPR011006">
    <property type="entry name" value="CheY-like_superfamily"/>
</dbReference>